<feature type="compositionally biased region" description="Polar residues" evidence="1">
    <location>
        <begin position="41"/>
        <end position="52"/>
    </location>
</feature>
<feature type="region of interest" description="Disordered" evidence="1">
    <location>
        <begin position="22"/>
        <end position="52"/>
    </location>
</feature>
<reference evidence="2" key="2">
    <citation type="submission" date="2021-03" db="UniProtKB">
        <authorList>
            <consortium name="EnsemblPlants"/>
        </authorList>
    </citation>
    <scope>IDENTIFICATION</scope>
</reference>
<dbReference type="Proteomes" id="UP000596660">
    <property type="component" value="Unplaced"/>
</dbReference>
<dbReference type="OMA" id="ISWVDHR"/>
<organism evidence="2 3">
    <name type="scientific">Chenopodium quinoa</name>
    <name type="common">Quinoa</name>
    <dbReference type="NCBI Taxonomy" id="63459"/>
    <lineage>
        <taxon>Eukaryota</taxon>
        <taxon>Viridiplantae</taxon>
        <taxon>Streptophyta</taxon>
        <taxon>Embryophyta</taxon>
        <taxon>Tracheophyta</taxon>
        <taxon>Spermatophyta</taxon>
        <taxon>Magnoliopsida</taxon>
        <taxon>eudicotyledons</taxon>
        <taxon>Gunneridae</taxon>
        <taxon>Pentapetalae</taxon>
        <taxon>Caryophyllales</taxon>
        <taxon>Chenopodiaceae</taxon>
        <taxon>Chenopodioideae</taxon>
        <taxon>Atripliceae</taxon>
        <taxon>Chenopodium</taxon>
    </lineage>
</organism>
<name>A0A803LQM3_CHEQI</name>
<keyword evidence="3" id="KW-1185">Reference proteome</keyword>
<sequence length="68" mass="7671">MDVFIPEEYVIKRRMERMAAAAAEGSRSWSRSETSSSSSGKQVANNNQGQSISWVDHRSDNFLHSCCF</sequence>
<evidence type="ECO:0000313" key="3">
    <source>
        <dbReference type="Proteomes" id="UP000596660"/>
    </source>
</evidence>
<protein>
    <submittedName>
        <fullName evidence="2">Uncharacterized protein</fullName>
    </submittedName>
</protein>
<proteinExistence type="predicted"/>
<dbReference type="EnsemblPlants" id="AUR62017252-RA">
    <property type="protein sequence ID" value="AUR62017252-RA:cds"/>
    <property type="gene ID" value="AUR62017252"/>
</dbReference>
<reference evidence="2" key="1">
    <citation type="journal article" date="2017" name="Nature">
        <title>The genome of Chenopodium quinoa.</title>
        <authorList>
            <person name="Jarvis D.E."/>
            <person name="Ho Y.S."/>
            <person name="Lightfoot D.J."/>
            <person name="Schmoeckel S.M."/>
            <person name="Li B."/>
            <person name="Borm T.J.A."/>
            <person name="Ohyanagi H."/>
            <person name="Mineta K."/>
            <person name="Michell C.T."/>
            <person name="Saber N."/>
            <person name="Kharbatia N.M."/>
            <person name="Rupper R.R."/>
            <person name="Sharp A.R."/>
            <person name="Dally N."/>
            <person name="Boughton B.A."/>
            <person name="Woo Y.H."/>
            <person name="Gao G."/>
            <person name="Schijlen E.G.W.M."/>
            <person name="Guo X."/>
            <person name="Momin A.A."/>
            <person name="Negrao S."/>
            <person name="Al-Babili S."/>
            <person name="Gehring C."/>
            <person name="Roessner U."/>
            <person name="Jung C."/>
            <person name="Murphy K."/>
            <person name="Arold S.T."/>
            <person name="Gojobori T."/>
            <person name="van der Linden C.G."/>
            <person name="van Loo E.N."/>
            <person name="Jellen E.N."/>
            <person name="Maughan P.J."/>
            <person name="Tester M."/>
        </authorList>
    </citation>
    <scope>NUCLEOTIDE SEQUENCE [LARGE SCALE GENOMIC DNA]</scope>
    <source>
        <strain evidence="2">cv. PI 614886</strain>
    </source>
</reference>
<dbReference type="AlphaFoldDB" id="A0A803LQM3"/>
<accession>A0A803LQM3</accession>
<feature type="compositionally biased region" description="Low complexity" evidence="1">
    <location>
        <begin position="22"/>
        <end position="40"/>
    </location>
</feature>
<evidence type="ECO:0000313" key="2">
    <source>
        <dbReference type="EnsemblPlants" id="AUR62017252-RA:cds"/>
    </source>
</evidence>
<evidence type="ECO:0000256" key="1">
    <source>
        <dbReference type="SAM" id="MobiDB-lite"/>
    </source>
</evidence>
<dbReference type="Gramene" id="AUR62017252-RA">
    <property type="protein sequence ID" value="AUR62017252-RA:cds"/>
    <property type="gene ID" value="AUR62017252"/>
</dbReference>